<proteinExistence type="predicted"/>
<sequence>MKLTTLLVAATSFLFAAAAPAPYHLGKCATPDFNHQLFALSATLGGNGASLFPHLLIQLSATKDGCKAVYPLVTEAKTILAPQDSAMTADLVAEFTANPSLLGEYYSTTTELHRTDFFNQANRVIELESATAIYWVGGMASLWLEIKGTTNEAVVLQTDIATATGTALILKNAWGQPATLVKRGWPPCSTCK</sequence>
<keyword evidence="3" id="KW-1185">Reference proteome</keyword>
<dbReference type="Proteomes" id="UP000827549">
    <property type="component" value="Chromosome 3"/>
</dbReference>
<name>A0AAF0Y6S6_9TREE</name>
<evidence type="ECO:0000313" key="2">
    <source>
        <dbReference type="EMBL" id="WOO81273.1"/>
    </source>
</evidence>
<dbReference type="RefSeq" id="XP_062627305.1">
    <property type="nucleotide sequence ID" value="XM_062771321.1"/>
</dbReference>
<dbReference type="GeneID" id="87808035"/>
<protein>
    <submittedName>
        <fullName evidence="2">Uncharacterized protein</fullName>
    </submittedName>
</protein>
<keyword evidence="1" id="KW-0732">Signal</keyword>
<reference evidence="2" key="1">
    <citation type="submission" date="2023-10" db="EMBL/GenBank/DDBJ databases">
        <authorList>
            <person name="Noh H."/>
        </authorList>
    </citation>
    <scope>NUCLEOTIDE SEQUENCE</scope>
    <source>
        <strain evidence="2">DUCC4014</strain>
    </source>
</reference>
<evidence type="ECO:0000313" key="3">
    <source>
        <dbReference type="Proteomes" id="UP000827549"/>
    </source>
</evidence>
<gene>
    <name evidence="2" type="ORF">LOC62_03G004802</name>
</gene>
<accession>A0AAF0Y6S6</accession>
<organism evidence="2 3">
    <name type="scientific">Vanrija pseudolonga</name>
    <dbReference type="NCBI Taxonomy" id="143232"/>
    <lineage>
        <taxon>Eukaryota</taxon>
        <taxon>Fungi</taxon>
        <taxon>Dikarya</taxon>
        <taxon>Basidiomycota</taxon>
        <taxon>Agaricomycotina</taxon>
        <taxon>Tremellomycetes</taxon>
        <taxon>Trichosporonales</taxon>
        <taxon>Trichosporonaceae</taxon>
        <taxon>Vanrija</taxon>
    </lineage>
</organism>
<dbReference type="AlphaFoldDB" id="A0AAF0Y6S6"/>
<evidence type="ECO:0000256" key="1">
    <source>
        <dbReference type="SAM" id="SignalP"/>
    </source>
</evidence>
<feature type="signal peptide" evidence="1">
    <location>
        <begin position="1"/>
        <end position="18"/>
    </location>
</feature>
<dbReference type="EMBL" id="CP086716">
    <property type="protein sequence ID" value="WOO81273.1"/>
    <property type="molecule type" value="Genomic_DNA"/>
</dbReference>
<feature type="chain" id="PRO_5042006022" evidence="1">
    <location>
        <begin position="19"/>
        <end position="192"/>
    </location>
</feature>